<comment type="caution">
    <text evidence="2">The sequence shown here is derived from an EMBL/GenBank/DDBJ whole genome shotgun (WGS) entry which is preliminary data.</text>
</comment>
<dbReference type="EMBL" id="MLCO01000005">
    <property type="protein sequence ID" value="ONG59048.1"/>
    <property type="molecule type" value="Genomic_DNA"/>
</dbReference>
<dbReference type="Proteomes" id="UP000188879">
    <property type="component" value="Unassembled WGS sequence"/>
</dbReference>
<evidence type="ECO:0000313" key="2">
    <source>
        <dbReference type="EMBL" id="ONG59048.1"/>
    </source>
</evidence>
<name>A0A1V2HAT4_9PROT</name>
<feature type="transmembrane region" description="Helical" evidence="1">
    <location>
        <begin position="42"/>
        <end position="62"/>
    </location>
</feature>
<evidence type="ECO:0000256" key="1">
    <source>
        <dbReference type="SAM" id="Phobius"/>
    </source>
</evidence>
<keyword evidence="1" id="KW-0472">Membrane</keyword>
<keyword evidence="3" id="KW-1185">Reference proteome</keyword>
<sequence length="127" mass="12593">MTAALPRPAEAGAALAVFLGQAVLPTLALALAWLALAGAPAPFPAILAAAAASIGASLPLLFGQNFVWFWWLLPALAGAAAALRLASGGVSPAEAAFLAALALLAAGVALAARSAALKNYLERRRPG</sequence>
<keyword evidence="1" id="KW-0812">Transmembrane</keyword>
<organism evidence="2 3">
    <name type="scientific">Teichococcus deserti</name>
    <dbReference type="NCBI Taxonomy" id="1817963"/>
    <lineage>
        <taxon>Bacteria</taxon>
        <taxon>Pseudomonadati</taxon>
        <taxon>Pseudomonadota</taxon>
        <taxon>Alphaproteobacteria</taxon>
        <taxon>Acetobacterales</taxon>
        <taxon>Roseomonadaceae</taxon>
        <taxon>Roseomonas</taxon>
    </lineage>
</organism>
<feature type="transmembrane region" description="Helical" evidence="1">
    <location>
        <begin position="69"/>
        <end position="90"/>
    </location>
</feature>
<protein>
    <submittedName>
        <fullName evidence="2">Uncharacterized protein</fullName>
    </submittedName>
</protein>
<keyword evidence="1" id="KW-1133">Transmembrane helix</keyword>
<accession>A0A1V2HAT4</accession>
<feature type="transmembrane region" description="Helical" evidence="1">
    <location>
        <begin position="96"/>
        <end position="116"/>
    </location>
</feature>
<gene>
    <name evidence="2" type="ORF">BKE38_01015</name>
</gene>
<reference evidence="2 3" key="1">
    <citation type="submission" date="2016-10" db="EMBL/GenBank/DDBJ databases">
        <title>Draft Genome sequence of Roseomonas sp. strain M3.</title>
        <authorList>
            <person name="Subhash Y."/>
            <person name="Lee S."/>
        </authorList>
    </citation>
    <scope>NUCLEOTIDE SEQUENCE [LARGE SCALE GENOMIC DNA]</scope>
    <source>
        <strain evidence="2 3">M3</strain>
    </source>
</reference>
<proteinExistence type="predicted"/>
<dbReference type="AlphaFoldDB" id="A0A1V2HAT4"/>
<evidence type="ECO:0000313" key="3">
    <source>
        <dbReference type="Proteomes" id="UP000188879"/>
    </source>
</evidence>
<feature type="transmembrane region" description="Helical" evidence="1">
    <location>
        <begin position="12"/>
        <end position="36"/>
    </location>
</feature>
<dbReference type="RefSeq" id="WP_076955509.1">
    <property type="nucleotide sequence ID" value="NZ_MLCO01000005.1"/>
</dbReference>